<name>A0AC59YQR3_RANTA</name>
<gene>
    <name evidence="1" type="ORF">MRATA1EN22A_LOCUS8779</name>
</gene>
<sequence>MPPGLGAASLPNPRAQPGPAAKLLRVAELCEQPPGWTGARGQLLPVTFGHCCPDSRGPEAQARAPHVAQLALALGLLTAAHSGVLFQMDRSQGATWAPRGVSPWKQSGSPEMDACACREPAVWGVGLAPLAPVAVVGPACTCCYLWGAQHVTDPACWPHWRAPWLEFPGPCCSTTVAFASHPWMGHPPPAASGPSIWAWGVSSFDPLVGSLPSGPWASRVFPYPVGPPPPYSSVLPAPAPGASGPHAQMGCVWSQPSAPGTPRVFPYPVGPPPPYSSAPPTLGGHTPKPGAQRGWQTPPSSALLTAVGTPSRAASHVKMMLQVLPSGGVSRFSIWAPKLPCSPELCPLPPSPCVDPQPEPDSPCPHRPPSQARRHLF</sequence>
<proteinExistence type="predicted"/>
<dbReference type="Proteomes" id="UP001162501">
    <property type="component" value="Chromosome 19"/>
</dbReference>
<organism evidence="1 2">
    <name type="scientific">Rangifer tarandus platyrhynchus</name>
    <name type="common">Svalbard reindeer</name>
    <dbReference type="NCBI Taxonomy" id="3082113"/>
    <lineage>
        <taxon>Eukaryota</taxon>
        <taxon>Metazoa</taxon>
        <taxon>Chordata</taxon>
        <taxon>Craniata</taxon>
        <taxon>Vertebrata</taxon>
        <taxon>Euteleostomi</taxon>
        <taxon>Mammalia</taxon>
        <taxon>Eutheria</taxon>
        <taxon>Laurasiatheria</taxon>
        <taxon>Artiodactyla</taxon>
        <taxon>Ruminantia</taxon>
        <taxon>Pecora</taxon>
        <taxon>Cervidae</taxon>
        <taxon>Odocoileinae</taxon>
        <taxon>Rangifer</taxon>
    </lineage>
</organism>
<evidence type="ECO:0000313" key="2">
    <source>
        <dbReference type="Proteomes" id="UP001162501"/>
    </source>
</evidence>
<dbReference type="EMBL" id="OX596103">
    <property type="protein sequence ID" value="CAM9879275.1"/>
    <property type="molecule type" value="Genomic_DNA"/>
</dbReference>
<reference evidence="1" key="1">
    <citation type="submission" date="2023-05" db="EMBL/GenBank/DDBJ databases">
        <authorList>
            <consortium name="ELIXIR-Norway"/>
        </authorList>
    </citation>
    <scope>NUCLEOTIDE SEQUENCE</scope>
</reference>
<reference evidence="1" key="2">
    <citation type="submission" date="2025-03" db="EMBL/GenBank/DDBJ databases">
        <authorList>
            <consortium name="ELIXIR-Norway"/>
            <consortium name="Elixir Norway"/>
        </authorList>
    </citation>
    <scope>NUCLEOTIDE SEQUENCE</scope>
</reference>
<accession>A0AC59YQR3</accession>
<evidence type="ECO:0000313" key="1">
    <source>
        <dbReference type="EMBL" id="CAM9879275.1"/>
    </source>
</evidence>
<protein>
    <submittedName>
        <fullName evidence="1">Uncharacterized protein</fullName>
    </submittedName>
</protein>